<keyword evidence="10" id="KW-1185">Reference proteome</keyword>
<dbReference type="PROSITE" id="PS50868">
    <property type="entry name" value="POST_SET"/>
    <property type="match status" value="1"/>
</dbReference>
<dbReference type="InterPro" id="IPR001214">
    <property type="entry name" value="SET_dom"/>
</dbReference>
<dbReference type="InterPro" id="IPR003616">
    <property type="entry name" value="Post-SET_dom"/>
</dbReference>
<keyword evidence="4 9" id="KW-0808">Transferase</keyword>
<name>A0A5M3YV68_ASPTE</name>
<accession>A0A5M3YV68</accession>
<comment type="caution">
    <text evidence="9">The sequence shown here is derived from an EMBL/GenBank/DDBJ whole genome shotgun (WGS) entry which is preliminary data.</text>
</comment>
<sequence length="487" mass="54075">MVIDLTQDSDSEDHPPQKSQYQTQHPQTLVSFFKPATSTVPQKRKQEDDVVSIKSASSASSGRNRINGTTSNGVFAHRLHPSTPSPTPSTKAKLAAVVIPSPSRHLQKQIDAAEWTYSSESDAGAITGLSENHYPTNAFDIRALRGAYPAAKKVDRSKIPFSIGRGGPILKQRPPVTDQLRETLQRKLAKLQGPPVTFASTDGRALQHFAANFEFVNGYKLRKGVKPLDKEFDGGCSCGPRCDPQRCLCLDTEEDSDDDDDDGYGSGARNRKIVPYQPARDDQKLVVLAPDFLTRTARIPECGAHCNCGPDCWNRVVQRGRTIRLEIFDTLSRGFGLRSPDPIRAGQFIDCYRGEVVTKDVADVREELAIRQGHSYLFSLDFSPDVDEDDIYVVDGQRYGSPTRFMNHSCNPNCRMFPVSHTHADTKLYDLAFFALRDIPPMTELTFDYNPGAKEAGTTVEPHAVRCLCGEKNCRGQLWPNQRKGTK</sequence>
<dbReference type="PROSITE" id="PS50280">
    <property type="entry name" value="SET"/>
    <property type="match status" value="1"/>
</dbReference>
<evidence type="ECO:0000313" key="9">
    <source>
        <dbReference type="EMBL" id="GFF14238.1"/>
    </source>
</evidence>
<keyword evidence="6" id="KW-0479">Metal-binding</keyword>
<dbReference type="PANTHER" id="PTHR46223:SF3">
    <property type="entry name" value="HISTONE-LYSINE N-METHYLTRANSFERASE SET-23"/>
    <property type="match status" value="1"/>
</dbReference>
<dbReference type="AlphaFoldDB" id="A0A5M3YV68"/>
<dbReference type="InterPro" id="IPR050973">
    <property type="entry name" value="H3K9_Histone-Lys_N-MTase"/>
</dbReference>
<reference evidence="9 10" key="1">
    <citation type="submission" date="2020-01" db="EMBL/GenBank/DDBJ databases">
        <title>Aspergillus terreus IFO 6365 whole genome shotgun sequence.</title>
        <authorList>
            <person name="Kanamasa S."/>
            <person name="Takahashi H."/>
        </authorList>
    </citation>
    <scope>NUCLEOTIDE SEQUENCE [LARGE SCALE GENOMIC DNA]</scope>
    <source>
        <strain evidence="9 10">IFO 6365</strain>
    </source>
</reference>
<evidence type="ECO:0000256" key="4">
    <source>
        <dbReference type="ARBA" id="ARBA00022679"/>
    </source>
</evidence>
<dbReference type="SUPFAM" id="SSF82199">
    <property type="entry name" value="SET domain"/>
    <property type="match status" value="1"/>
</dbReference>
<evidence type="ECO:0000256" key="1">
    <source>
        <dbReference type="ARBA" id="ARBA00004286"/>
    </source>
</evidence>
<evidence type="ECO:0000256" key="5">
    <source>
        <dbReference type="ARBA" id="ARBA00022691"/>
    </source>
</evidence>
<dbReference type="VEuPathDB" id="FungiDB:ATEG_00310"/>
<dbReference type="PROSITE" id="PS50867">
    <property type="entry name" value="PRE_SET"/>
    <property type="match status" value="1"/>
</dbReference>
<keyword evidence="2" id="KW-0158">Chromosome</keyword>
<dbReference type="GO" id="GO:0005694">
    <property type="term" value="C:chromosome"/>
    <property type="evidence" value="ECO:0007669"/>
    <property type="project" value="UniProtKB-SubCell"/>
</dbReference>
<dbReference type="GO" id="GO:0008270">
    <property type="term" value="F:zinc ion binding"/>
    <property type="evidence" value="ECO:0007669"/>
    <property type="project" value="InterPro"/>
</dbReference>
<dbReference type="Pfam" id="PF05033">
    <property type="entry name" value="Pre-SET"/>
    <property type="match status" value="1"/>
</dbReference>
<dbReference type="InterPro" id="IPR046341">
    <property type="entry name" value="SET_dom_sf"/>
</dbReference>
<feature type="region of interest" description="Disordered" evidence="8">
    <location>
        <begin position="1"/>
        <end position="90"/>
    </location>
</feature>
<protein>
    <submittedName>
        <fullName evidence="9">Histone-lysine N-methyltransferase Clr4</fullName>
    </submittedName>
</protein>
<keyword evidence="3 9" id="KW-0489">Methyltransferase</keyword>
<evidence type="ECO:0000256" key="2">
    <source>
        <dbReference type="ARBA" id="ARBA00022454"/>
    </source>
</evidence>
<evidence type="ECO:0000313" key="10">
    <source>
        <dbReference type="Proteomes" id="UP000452235"/>
    </source>
</evidence>
<dbReference type="GO" id="GO:0005634">
    <property type="term" value="C:nucleus"/>
    <property type="evidence" value="ECO:0007669"/>
    <property type="project" value="InterPro"/>
</dbReference>
<evidence type="ECO:0000256" key="3">
    <source>
        <dbReference type="ARBA" id="ARBA00022603"/>
    </source>
</evidence>
<dbReference type="GO" id="GO:0032259">
    <property type="term" value="P:methylation"/>
    <property type="evidence" value="ECO:0007669"/>
    <property type="project" value="UniProtKB-KW"/>
</dbReference>
<feature type="compositionally biased region" description="Low complexity" evidence="8">
    <location>
        <begin position="52"/>
        <end position="68"/>
    </location>
</feature>
<dbReference type="SMART" id="SM00317">
    <property type="entry name" value="SET"/>
    <property type="match status" value="1"/>
</dbReference>
<comment type="subcellular location">
    <subcellularLocation>
        <location evidence="1">Chromosome</location>
    </subcellularLocation>
</comment>
<gene>
    <name evidence="9" type="ORF">ATEIFO6365_0003030400</name>
</gene>
<dbReference type="InterPro" id="IPR007728">
    <property type="entry name" value="Pre-SET_dom"/>
</dbReference>
<keyword evidence="7" id="KW-0862">Zinc</keyword>
<dbReference type="OrthoDB" id="308383at2759"/>
<dbReference type="Proteomes" id="UP000452235">
    <property type="component" value="Unassembled WGS sequence"/>
</dbReference>
<organism evidence="9 10">
    <name type="scientific">Aspergillus terreus</name>
    <dbReference type="NCBI Taxonomy" id="33178"/>
    <lineage>
        <taxon>Eukaryota</taxon>
        <taxon>Fungi</taxon>
        <taxon>Dikarya</taxon>
        <taxon>Ascomycota</taxon>
        <taxon>Pezizomycotina</taxon>
        <taxon>Eurotiomycetes</taxon>
        <taxon>Eurotiomycetidae</taxon>
        <taxon>Eurotiales</taxon>
        <taxon>Aspergillaceae</taxon>
        <taxon>Aspergillus</taxon>
        <taxon>Aspergillus subgen. Circumdati</taxon>
    </lineage>
</organism>
<evidence type="ECO:0000256" key="6">
    <source>
        <dbReference type="ARBA" id="ARBA00022723"/>
    </source>
</evidence>
<evidence type="ECO:0000256" key="7">
    <source>
        <dbReference type="ARBA" id="ARBA00022833"/>
    </source>
</evidence>
<keyword evidence="5" id="KW-0949">S-adenosyl-L-methionine</keyword>
<proteinExistence type="predicted"/>
<evidence type="ECO:0000256" key="8">
    <source>
        <dbReference type="SAM" id="MobiDB-lite"/>
    </source>
</evidence>
<feature type="compositionally biased region" description="Polar residues" evidence="8">
    <location>
        <begin position="17"/>
        <end position="41"/>
    </location>
</feature>
<dbReference type="Gene3D" id="2.170.270.10">
    <property type="entry name" value="SET domain"/>
    <property type="match status" value="1"/>
</dbReference>
<dbReference type="GO" id="GO:0042054">
    <property type="term" value="F:histone methyltransferase activity"/>
    <property type="evidence" value="ECO:0007669"/>
    <property type="project" value="InterPro"/>
</dbReference>
<dbReference type="Pfam" id="PF00856">
    <property type="entry name" value="SET"/>
    <property type="match status" value="1"/>
</dbReference>
<dbReference type="PANTHER" id="PTHR46223">
    <property type="entry name" value="HISTONE-LYSINE N-METHYLTRANSFERASE SUV39H"/>
    <property type="match status" value="1"/>
</dbReference>
<dbReference type="EMBL" id="BLJY01000003">
    <property type="protein sequence ID" value="GFF14238.1"/>
    <property type="molecule type" value="Genomic_DNA"/>
</dbReference>